<evidence type="ECO:0000256" key="2">
    <source>
        <dbReference type="ARBA" id="ARBA00022692"/>
    </source>
</evidence>
<dbReference type="Proteomes" id="UP000007431">
    <property type="component" value="Unassembled WGS sequence"/>
</dbReference>
<gene>
    <name evidence="8" type="ORF">SCHCODRAFT_107794</name>
</gene>
<keyword evidence="3 6" id="KW-1133">Transmembrane helix</keyword>
<keyword evidence="4 6" id="KW-0472">Membrane</keyword>
<evidence type="ECO:0000256" key="6">
    <source>
        <dbReference type="SAM" id="Phobius"/>
    </source>
</evidence>
<feature type="non-terminal residue" evidence="8">
    <location>
        <position position="508"/>
    </location>
</feature>
<keyword evidence="7" id="KW-0732">Signal</keyword>
<keyword evidence="9" id="KW-1185">Reference proteome</keyword>
<name>D8Q3E4_SCHCM</name>
<dbReference type="VEuPathDB" id="FungiDB:SCHCODRAFT_02217430"/>
<dbReference type="InParanoid" id="D8Q3E4"/>
<accession>D8Q3E4</accession>
<feature type="compositionally biased region" description="Polar residues" evidence="5">
    <location>
        <begin position="444"/>
        <end position="453"/>
    </location>
</feature>
<evidence type="ECO:0000313" key="8">
    <source>
        <dbReference type="EMBL" id="EFI98295.1"/>
    </source>
</evidence>
<evidence type="ECO:0000256" key="3">
    <source>
        <dbReference type="ARBA" id="ARBA00022989"/>
    </source>
</evidence>
<dbReference type="PANTHER" id="PTHR15549">
    <property type="entry name" value="PAIRED IMMUNOGLOBULIN-LIKE TYPE 2 RECEPTOR"/>
    <property type="match status" value="1"/>
</dbReference>
<dbReference type="GeneID" id="9590520"/>
<feature type="region of interest" description="Disordered" evidence="5">
    <location>
        <begin position="157"/>
        <end position="197"/>
    </location>
</feature>
<protein>
    <submittedName>
        <fullName evidence="8">Expressed protein</fullName>
    </submittedName>
</protein>
<keyword evidence="2 6" id="KW-0812">Transmembrane</keyword>
<feature type="compositionally biased region" description="Low complexity" evidence="5">
    <location>
        <begin position="164"/>
        <end position="190"/>
    </location>
</feature>
<evidence type="ECO:0000313" key="9">
    <source>
        <dbReference type="Proteomes" id="UP000007431"/>
    </source>
</evidence>
<dbReference type="KEGG" id="scm:SCHCO_02217430"/>
<evidence type="ECO:0000256" key="4">
    <source>
        <dbReference type="ARBA" id="ARBA00023136"/>
    </source>
</evidence>
<proteinExistence type="predicted"/>
<dbReference type="GO" id="GO:0016020">
    <property type="term" value="C:membrane"/>
    <property type="evidence" value="ECO:0007669"/>
    <property type="project" value="UniProtKB-SubCell"/>
</dbReference>
<comment type="subcellular location">
    <subcellularLocation>
        <location evidence="1">Membrane</location>
        <topology evidence="1">Single-pass membrane protein</topology>
    </subcellularLocation>
</comment>
<sequence>MSVLSPFLFLFALASAYLAAADRNVTVDDTSSDIRYLGDWTTSATTELDYGGTHQLTEDHSATAKLTFTGNAVYFMSPKWPYTVNVAVSVDGGEVSLIDLIDHDSPTQDGGSETKDCQVVWARTGLENAEHTLTVSVGGGQQFAIVDAIIYTVEDEETTTANPTSTQAHTSQSTSATETSSSESEPSATQVGATSDHKKNGATIAASVTVAVLGMLAVALTFFCMSRRKRKQQQQQGSLLHHAATFEKYPPDSDYGAHAELNYLAAVSPASSRTFVGSQGFPSPSDGPKYAHYPQFSPTTAGHDIPDATSTSAAPHPYAVAPANPAPVTTAQLQEAFRNRTLQSDSENAGAWPAPIQQPQQPTQVPNSYNPAPSAYVPPSGVHRLSTITEMSSIASLQPSMQSLQSAAAPSSAVQPLQPPAALGVDSNRLSAAPSEHDLPYLSASPTRQSFRLSGSGPVGERYAESSGGASDFSAGHVSNVSVPQDAVNPMPTPKRTHSIKRVPPPKA</sequence>
<feature type="region of interest" description="Disordered" evidence="5">
    <location>
        <begin position="436"/>
        <end position="508"/>
    </location>
</feature>
<dbReference type="OrthoDB" id="3234968at2759"/>
<feature type="transmembrane region" description="Helical" evidence="6">
    <location>
        <begin position="204"/>
        <end position="225"/>
    </location>
</feature>
<evidence type="ECO:0000256" key="1">
    <source>
        <dbReference type="ARBA" id="ARBA00004167"/>
    </source>
</evidence>
<feature type="signal peptide" evidence="7">
    <location>
        <begin position="1"/>
        <end position="21"/>
    </location>
</feature>
<feature type="region of interest" description="Disordered" evidence="5">
    <location>
        <begin position="277"/>
        <end position="304"/>
    </location>
</feature>
<dbReference type="Gene3D" id="2.60.120.260">
    <property type="entry name" value="Galactose-binding domain-like"/>
    <property type="match status" value="1"/>
</dbReference>
<dbReference type="EMBL" id="GL377305">
    <property type="protein sequence ID" value="EFI98295.1"/>
    <property type="molecule type" value="Genomic_DNA"/>
</dbReference>
<dbReference type="eggNOG" id="ENOG502SUWA">
    <property type="taxonomic scope" value="Eukaryota"/>
</dbReference>
<dbReference type="AlphaFoldDB" id="D8Q3E4"/>
<dbReference type="GO" id="GO:0071944">
    <property type="term" value="C:cell periphery"/>
    <property type="evidence" value="ECO:0007669"/>
    <property type="project" value="UniProtKB-ARBA"/>
</dbReference>
<feature type="chain" id="PRO_5003120492" evidence="7">
    <location>
        <begin position="22"/>
        <end position="508"/>
    </location>
</feature>
<feature type="region of interest" description="Disordered" evidence="5">
    <location>
        <begin position="341"/>
        <end position="367"/>
    </location>
</feature>
<dbReference type="HOGENOM" id="CLU_536551_0_0_1"/>
<reference evidence="8 9" key="1">
    <citation type="journal article" date="2010" name="Nat. Biotechnol.">
        <title>Genome sequence of the model mushroom Schizophyllum commune.</title>
        <authorList>
            <person name="Ohm R.A."/>
            <person name="de Jong J.F."/>
            <person name="Lugones L.G."/>
            <person name="Aerts A."/>
            <person name="Kothe E."/>
            <person name="Stajich J.E."/>
            <person name="de Vries R.P."/>
            <person name="Record E."/>
            <person name="Levasseur A."/>
            <person name="Baker S.E."/>
            <person name="Bartholomew K.A."/>
            <person name="Coutinho P.M."/>
            <person name="Erdmann S."/>
            <person name="Fowler T.J."/>
            <person name="Gathman A.C."/>
            <person name="Lombard V."/>
            <person name="Henrissat B."/>
            <person name="Knabe N."/>
            <person name="Kuees U."/>
            <person name="Lilly W.W."/>
            <person name="Lindquist E."/>
            <person name="Lucas S."/>
            <person name="Magnuson J.K."/>
            <person name="Piumi F."/>
            <person name="Raudaskoski M."/>
            <person name="Salamov A."/>
            <person name="Schmutz J."/>
            <person name="Schwarze F.W.M.R."/>
            <person name="vanKuyk P.A."/>
            <person name="Horton J.S."/>
            <person name="Grigoriev I.V."/>
            <person name="Woesten H.A.B."/>
        </authorList>
    </citation>
    <scope>NUCLEOTIDE SEQUENCE [LARGE SCALE GENOMIC DNA]</scope>
    <source>
        <strain evidence="9">H4-8 / FGSC 9210</strain>
    </source>
</reference>
<dbReference type="RefSeq" id="XP_003033198.1">
    <property type="nucleotide sequence ID" value="XM_003033152.1"/>
</dbReference>
<feature type="compositionally biased region" description="Low complexity" evidence="5">
    <location>
        <begin position="353"/>
        <end position="366"/>
    </location>
</feature>
<dbReference type="PANTHER" id="PTHR15549:SF30">
    <property type="entry name" value="MID2 DOMAIN-CONTAINING PROTEIN"/>
    <property type="match status" value="1"/>
</dbReference>
<evidence type="ECO:0000256" key="5">
    <source>
        <dbReference type="SAM" id="MobiDB-lite"/>
    </source>
</evidence>
<dbReference type="InterPro" id="IPR051694">
    <property type="entry name" value="Immunoregulatory_rcpt-like"/>
</dbReference>
<evidence type="ECO:0000256" key="7">
    <source>
        <dbReference type="SAM" id="SignalP"/>
    </source>
</evidence>
<organism evidence="9">
    <name type="scientific">Schizophyllum commune (strain H4-8 / FGSC 9210)</name>
    <name type="common">Split gill fungus</name>
    <dbReference type="NCBI Taxonomy" id="578458"/>
    <lineage>
        <taxon>Eukaryota</taxon>
        <taxon>Fungi</taxon>
        <taxon>Dikarya</taxon>
        <taxon>Basidiomycota</taxon>
        <taxon>Agaricomycotina</taxon>
        <taxon>Agaricomycetes</taxon>
        <taxon>Agaricomycetidae</taxon>
        <taxon>Agaricales</taxon>
        <taxon>Schizophyllaceae</taxon>
        <taxon>Schizophyllum</taxon>
    </lineage>
</organism>